<dbReference type="RefSeq" id="WP_034575041.1">
    <property type="nucleotide sequence ID" value="NZ_NBZD01000002.1"/>
</dbReference>
<dbReference type="PANTHER" id="PTHR43738">
    <property type="entry name" value="ABC TRANSPORTER, MEMBRANE PROTEIN"/>
    <property type="match status" value="1"/>
</dbReference>
<dbReference type="AlphaFoldDB" id="A0A2J8B2A4"/>
<protein>
    <recommendedName>
        <fullName evidence="4">Putative hemin transport system permease protein HrtB</fullName>
    </recommendedName>
</protein>
<evidence type="ECO:0000256" key="8">
    <source>
        <dbReference type="ARBA" id="ARBA00023136"/>
    </source>
</evidence>
<evidence type="ECO:0000256" key="2">
    <source>
        <dbReference type="ARBA" id="ARBA00008697"/>
    </source>
</evidence>
<comment type="subunit">
    <text evidence="3">The complex is composed of two ATP-binding proteins (HrtA), two transmembrane proteins (HrtB) and a solute-binding protein.</text>
</comment>
<proteinExistence type="inferred from homology"/>
<evidence type="ECO:0000313" key="13">
    <source>
        <dbReference type="Proteomes" id="UP000236394"/>
    </source>
</evidence>
<dbReference type="PANTHER" id="PTHR43738:SF2">
    <property type="entry name" value="ABC TRANSPORTER PERMEASE"/>
    <property type="match status" value="1"/>
</dbReference>
<dbReference type="InterPro" id="IPR051125">
    <property type="entry name" value="ABC-4/HrtB_transporter"/>
</dbReference>
<organism evidence="12 13">
    <name type="scientific">Mageeibacillus indolicus</name>
    <dbReference type="NCBI Taxonomy" id="884684"/>
    <lineage>
        <taxon>Bacteria</taxon>
        <taxon>Bacillati</taxon>
        <taxon>Bacillota</taxon>
        <taxon>Clostridia</taxon>
        <taxon>Eubacteriales</taxon>
        <taxon>Oscillospiraceae</taxon>
        <taxon>Mageeibacillus</taxon>
    </lineage>
</organism>
<feature type="transmembrane region" description="Helical" evidence="10">
    <location>
        <begin position="20"/>
        <end position="43"/>
    </location>
</feature>
<accession>A0A2J8B2A4</accession>
<comment type="subcellular location">
    <subcellularLocation>
        <location evidence="1">Cell membrane</location>
        <topology evidence="1">Multi-pass membrane protein</topology>
    </subcellularLocation>
</comment>
<evidence type="ECO:0000256" key="9">
    <source>
        <dbReference type="ARBA" id="ARBA00024973"/>
    </source>
</evidence>
<feature type="transmembrane region" description="Helical" evidence="10">
    <location>
        <begin position="323"/>
        <end position="343"/>
    </location>
</feature>
<reference evidence="13" key="1">
    <citation type="submission" date="2017-04" db="EMBL/GenBank/DDBJ databases">
        <authorList>
            <person name="Bumgarner R.E."/>
            <person name="Fredricks D.N."/>
            <person name="Srinivasan S."/>
        </authorList>
    </citation>
    <scope>NUCLEOTIDE SEQUENCE [LARGE SCALE GENOMIC DNA]</scope>
    <source>
        <strain evidence="13">KA00405</strain>
    </source>
</reference>
<evidence type="ECO:0000256" key="5">
    <source>
        <dbReference type="ARBA" id="ARBA00022475"/>
    </source>
</evidence>
<evidence type="ECO:0000256" key="7">
    <source>
        <dbReference type="ARBA" id="ARBA00022989"/>
    </source>
</evidence>
<evidence type="ECO:0000256" key="4">
    <source>
        <dbReference type="ARBA" id="ARBA00016962"/>
    </source>
</evidence>
<evidence type="ECO:0000256" key="6">
    <source>
        <dbReference type="ARBA" id="ARBA00022692"/>
    </source>
</evidence>
<evidence type="ECO:0000256" key="10">
    <source>
        <dbReference type="SAM" id="Phobius"/>
    </source>
</evidence>
<comment type="similarity">
    <text evidence="2">Belongs to the ABC-4 integral membrane protein family. HrtB subfamily.</text>
</comment>
<feature type="domain" description="ABC3 transporter permease C-terminal" evidence="11">
    <location>
        <begin position="272"/>
        <end position="386"/>
    </location>
</feature>
<name>A0A2J8B2A4_9FIRM</name>
<feature type="transmembrane region" description="Helical" evidence="10">
    <location>
        <begin position="271"/>
        <end position="293"/>
    </location>
</feature>
<comment type="function">
    <text evidence="9">Part of the ABC transporter complex hrt involved in hemin import. Responsible for the translocation of the substrate across the membrane.</text>
</comment>
<evidence type="ECO:0000256" key="3">
    <source>
        <dbReference type="ARBA" id="ARBA00011131"/>
    </source>
</evidence>
<dbReference type="EMBL" id="NBZD01000002">
    <property type="protein sequence ID" value="PNH18894.1"/>
    <property type="molecule type" value="Genomic_DNA"/>
</dbReference>
<comment type="caution">
    <text evidence="12">The sequence shown here is derived from an EMBL/GenBank/DDBJ whole genome shotgun (WGS) entry which is preliminary data.</text>
</comment>
<keyword evidence="5" id="KW-1003">Cell membrane</keyword>
<feature type="transmembrane region" description="Helical" evidence="10">
    <location>
        <begin position="363"/>
        <end position="388"/>
    </location>
</feature>
<keyword evidence="7 10" id="KW-1133">Transmembrane helix</keyword>
<evidence type="ECO:0000313" key="12">
    <source>
        <dbReference type="EMBL" id="PNH18894.1"/>
    </source>
</evidence>
<sequence length="401" mass="44069">MKKKFSFQKIAKANIQSKPLRSFFLLLMVFIFSLAVLTGSLFINALSDGVTKVSNRMGADIMIVPSGYKTNVEDVLLKGEPSTFYLPADTLEILRDKPGISKMTPQLYIATLSASCCSYPLQIIGIDTKTDFLVQPWLKETLPREMKDGEALVGHNIVGEAGEKIKFFGRELKIAGHLSKTGMGFDGTVFVNMNTAKELVLASESKGVQKAVDNSQVSVVMVKVKSGLDPIKVAGYISKNFSNRGIFAMASKSFVNDLADKLNMLAGFIKFSLGILWLMSIIILAMSFTTMINERKRELSALRILGATGQQLRRIVLLEAWQLSRVGSLVGTLVGLAVTVIMFPLMADKWSIPLPVPTWQTYVAYGIFTLIIGMLVGPLASLPAAWRVSKRDAYTSMRETD</sequence>
<gene>
    <name evidence="12" type="ORF">B7R76_04910</name>
</gene>
<keyword evidence="8 10" id="KW-0472">Membrane</keyword>
<dbReference type="InterPro" id="IPR003838">
    <property type="entry name" value="ABC3_permease_C"/>
</dbReference>
<dbReference type="Proteomes" id="UP000236394">
    <property type="component" value="Unassembled WGS sequence"/>
</dbReference>
<evidence type="ECO:0000259" key="11">
    <source>
        <dbReference type="Pfam" id="PF02687"/>
    </source>
</evidence>
<dbReference type="Pfam" id="PF02687">
    <property type="entry name" value="FtsX"/>
    <property type="match status" value="1"/>
</dbReference>
<evidence type="ECO:0000256" key="1">
    <source>
        <dbReference type="ARBA" id="ARBA00004651"/>
    </source>
</evidence>
<keyword evidence="6 10" id="KW-0812">Transmembrane</keyword>
<dbReference type="GO" id="GO:0005886">
    <property type="term" value="C:plasma membrane"/>
    <property type="evidence" value="ECO:0007669"/>
    <property type="project" value="UniProtKB-SubCell"/>
</dbReference>